<dbReference type="PANTHER" id="PTHR43080">
    <property type="entry name" value="CBS DOMAIN-CONTAINING PROTEIN CBSX3, MITOCHONDRIAL"/>
    <property type="match status" value="1"/>
</dbReference>
<keyword evidence="1 2" id="KW-0129">CBS domain</keyword>
<dbReference type="PANTHER" id="PTHR43080:SF2">
    <property type="entry name" value="CBS DOMAIN-CONTAINING PROTEIN"/>
    <property type="match status" value="1"/>
</dbReference>
<gene>
    <name evidence="4" type="ORF">EI546_13560</name>
</gene>
<reference evidence="4 5" key="1">
    <citation type="submission" date="2019-01" db="EMBL/GenBank/DDBJ databases">
        <title>Complete genome sequencing of Aequorivita sp. H23M31.</title>
        <authorList>
            <person name="Bae J.-W."/>
        </authorList>
    </citation>
    <scope>NUCLEOTIDE SEQUENCE [LARGE SCALE GENOMIC DNA]</scope>
    <source>
        <strain evidence="4 5">H23M31</strain>
    </source>
</reference>
<evidence type="ECO:0000256" key="1">
    <source>
        <dbReference type="ARBA" id="ARBA00023122"/>
    </source>
</evidence>
<keyword evidence="5" id="KW-1185">Reference proteome</keyword>
<dbReference type="RefSeq" id="WP_128251047.1">
    <property type="nucleotide sequence ID" value="NZ_CP034951.1"/>
</dbReference>
<dbReference type="SMART" id="SM00116">
    <property type="entry name" value="CBS"/>
    <property type="match status" value="2"/>
</dbReference>
<dbReference type="OrthoDB" id="1119899at2"/>
<feature type="domain" description="CBS" evidence="3">
    <location>
        <begin position="11"/>
        <end position="70"/>
    </location>
</feature>
<dbReference type="InterPro" id="IPR046342">
    <property type="entry name" value="CBS_dom_sf"/>
</dbReference>
<protein>
    <submittedName>
        <fullName evidence="4">CBS domain-containing protein</fullName>
    </submittedName>
</protein>
<dbReference type="InterPro" id="IPR000644">
    <property type="entry name" value="CBS_dom"/>
</dbReference>
<dbReference type="InterPro" id="IPR051257">
    <property type="entry name" value="Diverse_CBS-Domain"/>
</dbReference>
<dbReference type="Pfam" id="PF00571">
    <property type="entry name" value="CBS"/>
    <property type="match status" value="2"/>
</dbReference>
<feature type="domain" description="CBS" evidence="3">
    <location>
        <begin position="86"/>
        <end position="139"/>
    </location>
</feature>
<dbReference type="EMBL" id="CP034951">
    <property type="protein sequence ID" value="QAA82682.1"/>
    <property type="molecule type" value="Genomic_DNA"/>
</dbReference>
<evidence type="ECO:0000259" key="3">
    <source>
        <dbReference type="PROSITE" id="PS51371"/>
    </source>
</evidence>
<accession>A0A410G5Y4</accession>
<dbReference type="PROSITE" id="PS51371">
    <property type="entry name" value="CBS"/>
    <property type="match status" value="2"/>
</dbReference>
<dbReference type="KEGG" id="aev:EI546_13560"/>
<proteinExistence type="predicted"/>
<evidence type="ECO:0000313" key="5">
    <source>
        <dbReference type="Proteomes" id="UP000285517"/>
    </source>
</evidence>
<organism evidence="4 5">
    <name type="scientific">Aequorivita ciconiae</name>
    <dbReference type="NCBI Taxonomy" id="2494375"/>
    <lineage>
        <taxon>Bacteria</taxon>
        <taxon>Pseudomonadati</taxon>
        <taxon>Bacteroidota</taxon>
        <taxon>Flavobacteriia</taxon>
        <taxon>Flavobacteriales</taxon>
        <taxon>Flavobacteriaceae</taxon>
        <taxon>Aequorivita</taxon>
    </lineage>
</organism>
<evidence type="ECO:0000256" key="2">
    <source>
        <dbReference type="PROSITE-ProRule" id="PRU00703"/>
    </source>
</evidence>
<dbReference type="Gene3D" id="3.10.580.10">
    <property type="entry name" value="CBS-domain"/>
    <property type="match status" value="1"/>
</dbReference>
<name>A0A410G5Y4_9FLAO</name>
<dbReference type="CDD" id="cd04584">
    <property type="entry name" value="CBS_pair_AcuB_like"/>
    <property type="match status" value="1"/>
</dbReference>
<sequence length="139" mass="15550">MRKGEPISSIMTKNVITLNSKDELETAEHLFKKNKIRHIPVVKGKSIIGMLSYTDLLRISFADAVDDDDETIDTTVYNMFTIEQVMAKNLVSVPSSATVKEVAEILAKKEFHALPVVDDNKLVGIVTTTDLIKYLIEQI</sequence>
<dbReference type="SUPFAM" id="SSF54631">
    <property type="entry name" value="CBS-domain pair"/>
    <property type="match status" value="1"/>
</dbReference>
<evidence type="ECO:0000313" key="4">
    <source>
        <dbReference type="EMBL" id="QAA82682.1"/>
    </source>
</evidence>
<dbReference type="AlphaFoldDB" id="A0A410G5Y4"/>
<dbReference type="Proteomes" id="UP000285517">
    <property type="component" value="Chromosome"/>
</dbReference>